<evidence type="ECO:0000256" key="7">
    <source>
        <dbReference type="ARBA" id="ARBA00022701"/>
    </source>
</evidence>
<dbReference type="Gene3D" id="1.20.920.20">
    <property type="match status" value="1"/>
</dbReference>
<dbReference type="Pfam" id="PF12780">
    <property type="entry name" value="AAA_8"/>
    <property type="match status" value="1"/>
</dbReference>
<dbReference type="Pfam" id="PF08393">
    <property type="entry name" value="DHC_N2"/>
    <property type="match status" value="1"/>
</dbReference>
<evidence type="ECO:0000256" key="2">
    <source>
        <dbReference type="ARBA" id="ARBA00004522"/>
    </source>
</evidence>
<feature type="coiled-coil region" evidence="19">
    <location>
        <begin position="1032"/>
        <end position="1093"/>
    </location>
</feature>
<feature type="coiled-coil region" evidence="19">
    <location>
        <begin position="3076"/>
        <end position="3110"/>
    </location>
</feature>
<evidence type="ECO:0000256" key="12">
    <source>
        <dbReference type="ARBA" id="ARBA00023054"/>
    </source>
</evidence>
<evidence type="ECO:0000256" key="16">
    <source>
        <dbReference type="ARBA" id="ARBA00023212"/>
    </source>
</evidence>
<evidence type="ECO:0000313" key="22">
    <source>
        <dbReference type="Proteomes" id="UP000039865"/>
    </source>
</evidence>
<reference evidence="21 22" key="1">
    <citation type="submission" date="2014-06" db="EMBL/GenBank/DDBJ databases">
        <authorList>
            <person name="Swart Estienne"/>
        </authorList>
    </citation>
    <scope>NUCLEOTIDE SEQUENCE [LARGE SCALE GENOMIC DNA]</scope>
    <source>
        <strain evidence="21 22">130c</strain>
    </source>
</reference>
<feature type="domain" description="AAA+ ATPase" evidence="20">
    <location>
        <begin position="1679"/>
        <end position="1825"/>
    </location>
</feature>
<dbReference type="Pfam" id="PF08385">
    <property type="entry name" value="DHC_N1"/>
    <property type="match status" value="1"/>
</dbReference>
<dbReference type="Gene3D" id="3.10.490.20">
    <property type="match status" value="1"/>
</dbReference>
<dbReference type="InterPro" id="IPR027417">
    <property type="entry name" value="P-loop_NTPase"/>
</dbReference>
<dbReference type="FunFam" id="3.40.50.300:FF:000598">
    <property type="entry name" value="Dynein cytoplasmic 2 heavy chain 1"/>
    <property type="match status" value="1"/>
</dbReference>
<dbReference type="Gene3D" id="6.10.140.1060">
    <property type="match status" value="1"/>
</dbReference>
<dbReference type="Pfam" id="PF12774">
    <property type="entry name" value="AAA_6"/>
    <property type="match status" value="1"/>
</dbReference>
<feature type="coiled-coil region" evidence="19">
    <location>
        <begin position="2867"/>
        <end position="2929"/>
    </location>
</feature>
<dbReference type="Pfam" id="PF22597">
    <property type="entry name" value="DYN_lid"/>
    <property type="match status" value="1"/>
</dbReference>
<keyword evidence="6" id="KW-0963">Cytoplasm</keyword>
<dbReference type="Gene3D" id="1.20.140.100">
    <property type="entry name" value="Dynein heavy chain, N-terminal domain 2"/>
    <property type="match status" value="1"/>
</dbReference>
<evidence type="ECO:0000313" key="21">
    <source>
        <dbReference type="EMBL" id="CDW73304.1"/>
    </source>
</evidence>
<evidence type="ECO:0000256" key="1">
    <source>
        <dbReference type="ARBA" id="ARBA00004430"/>
    </source>
</evidence>
<dbReference type="PANTHER" id="PTHR45703">
    <property type="entry name" value="DYNEIN HEAVY CHAIN"/>
    <property type="match status" value="1"/>
</dbReference>
<dbReference type="GO" id="GO:0045505">
    <property type="term" value="F:dynein intermediate chain binding"/>
    <property type="evidence" value="ECO:0007669"/>
    <property type="project" value="InterPro"/>
</dbReference>
<dbReference type="Pfam" id="PF12777">
    <property type="entry name" value="MT"/>
    <property type="match status" value="1"/>
</dbReference>
<dbReference type="FunFam" id="1.10.8.720:FF:000003">
    <property type="entry name" value="Cytoplasmic dynein heavy chain 2"/>
    <property type="match status" value="1"/>
</dbReference>
<keyword evidence="9" id="KW-0970">Cilium biogenesis/degradation</keyword>
<dbReference type="Gene3D" id="1.10.8.1220">
    <property type="match status" value="1"/>
</dbReference>
<dbReference type="InterPro" id="IPR043157">
    <property type="entry name" value="Dynein_AAA1S"/>
</dbReference>
<dbReference type="InterPro" id="IPR043160">
    <property type="entry name" value="Dynein_C_barrel"/>
</dbReference>
<gene>
    <name evidence="21" type="primary">Contig13987.g14932</name>
    <name evidence="21" type="ORF">STYLEM_2280</name>
</gene>
<dbReference type="FunFam" id="3.40.50.300:FF:001685">
    <property type="entry name" value="Dynein heavy chain, putative"/>
    <property type="match status" value="1"/>
</dbReference>
<keyword evidence="14" id="KW-0472">Membrane</keyword>
<dbReference type="InterPro" id="IPR041658">
    <property type="entry name" value="AAA_lid_11"/>
</dbReference>
<dbReference type="InterPro" id="IPR024743">
    <property type="entry name" value="Dynein_HC_stalk"/>
</dbReference>
<dbReference type="Pfam" id="PF12775">
    <property type="entry name" value="AAA_7"/>
    <property type="match status" value="1"/>
</dbReference>
<evidence type="ECO:0000256" key="11">
    <source>
        <dbReference type="ARBA" id="ARBA00023017"/>
    </source>
</evidence>
<evidence type="ECO:0000256" key="5">
    <source>
        <dbReference type="ARBA" id="ARBA00022475"/>
    </source>
</evidence>
<dbReference type="GO" id="GO:0060271">
    <property type="term" value="P:cilium assembly"/>
    <property type="evidence" value="ECO:0007669"/>
    <property type="project" value="UniProtKB-ARBA"/>
</dbReference>
<dbReference type="FunFam" id="1.20.920.20:FF:000002">
    <property type="entry name" value="Cytoplasmic dynein 1 heavy chain"/>
    <property type="match status" value="1"/>
</dbReference>
<dbReference type="OMA" id="WCKERVS"/>
<dbReference type="InterPro" id="IPR035699">
    <property type="entry name" value="AAA_6"/>
</dbReference>
<feature type="domain" description="AAA+ ATPase" evidence="20">
    <location>
        <begin position="1967"/>
        <end position="2122"/>
    </location>
</feature>
<dbReference type="GO" id="GO:0030286">
    <property type="term" value="C:dynein complex"/>
    <property type="evidence" value="ECO:0007669"/>
    <property type="project" value="UniProtKB-KW"/>
</dbReference>
<comment type="similarity">
    <text evidence="3">Belongs to the dynein heavy chain family.</text>
</comment>
<dbReference type="SUPFAM" id="SSF52540">
    <property type="entry name" value="P-loop containing nucleoside triphosphate hydrolases"/>
    <property type="match status" value="4"/>
</dbReference>
<evidence type="ECO:0000256" key="13">
    <source>
        <dbReference type="ARBA" id="ARBA00023069"/>
    </source>
</evidence>
<evidence type="ECO:0000256" key="6">
    <source>
        <dbReference type="ARBA" id="ARBA00022490"/>
    </source>
</evidence>
<dbReference type="InterPro" id="IPR024317">
    <property type="entry name" value="Dynein_heavy_chain_D4_dom"/>
</dbReference>
<dbReference type="InterPro" id="IPR042219">
    <property type="entry name" value="AAA_lid_11_sf"/>
</dbReference>
<keyword evidence="12 19" id="KW-0175">Coiled coil</keyword>
<dbReference type="Gene3D" id="1.20.1270.280">
    <property type="match status" value="1"/>
</dbReference>
<dbReference type="Gene3D" id="3.20.180.20">
    <property type="entry name" value="Dynein heavy chain, N-terminal domain 2"/>
    <property type="match status" value="1"/>
</dbReference>
<dbReference type="InterPro" id="IPR026983">
    <property type="entry name" value="DHC"/>
</dbReference>
<dbReference type="GO" id="GO:0005524">
    <property type="term" value="F:ATP binding"/>
    <property type="evidence" value="ECO:0007669"/>
    <property type="project" value="UniProtKB-KW"/>
</dbReference>
<dbReference type="Gene3D" id="1.20.920.30">
    <property type="match status" value="1"/>
</dbReference>
<dbReference type="InterPro" id="IPR041228">
    <property type="entry name" value="Dynein_C"/>
</dbReference>
<keyword evidence="16" id="KW-0206">Cytoskeleton</keyword>
<evidence type="ECO:0000256" key="9">
    <source>
        <dbReference type="ARBA" id="ARBA00022794"/>
    </source>
</evidence>
<feature type="domain" description="AAA+ ATPase" evidence="20">
    <location>
        <begin position="2623"/>
        <end position="2780"/>
    </location>
</feature>
<dbReference type="FunFam" id="3.40.50.300:FF:001810">
    <property type="entry name" value="Cytoplasmic dynein 2 heavy chain 1"/>
    <property type="match status" value="1"/>
</dbReference>
<dbReference type="InterPro" id="IPR013602">
    <property type="entry name" value="Dynein_heavy_linker"/>
</dbReference>
<dbReference type="Gene3D" id="1.10.8.710">
    <property type="match status" value="1"/>
</dbReference>
<dbReference type="Gene3D" id="1.10.8.720">
    <property type="entry name" value="Region D6 of dynein motor"/>
    <property type="match status" value="1"/>
</dbReference>
<proteinExistence type="inferred from homology"/>
<protein>
    <recommendedName>
        <fullName evidence="18">Cytoplasmic dynein 2 heavy chain 1</fullName>
    </recommendedName>
</protein>
<dbReference type="GO" id="GO:0007018">
    <property type="term" value="P:microtubule-based movement"/>
    <property type="evidence" value="ECO:0007669"/>
    <property type="project" value="InterPro"/>
</dbReference>
<dbReference type="InterPro" id="IPR054354">
    <property type="entry name" value="DYNC2H1-like_lid"/>
</dbReference>
<evidence type="ECO:0000256" key="15">
    <source>
        <dbReference type="ARBA" id="ARBA00023175"/>
    </source>
</evidence>
<keyword evidence="13" id="KW-0969">Cilium</keyword>
<evidence type="ECO:0000259" key="20">
    <source>
        <dbReference type="SMART" id="SM00382"/>
    </source>
</evidence>
<dbReference type="GO" id="GO:0060170">
    <property type="term" value="C:ciliary membrane"/>
    <property type="evidence" value="ECO:0007669"/>
    <property type="project" value="UniProtKB-SubCell"/>
</dbReference>
<evidence type="ECO:0000256" key="19">
    <source>
        <dbReference type="SAM" id="Coils"/>
    </source>
</evidence>
<dbReference type="InterPro" id="IPR013594">
    <property type="entry name" value="Dynein_heavy_tail"/>
</dbReference>
<evidence type="ECO:0000256" key="14">
    <source>
        <dbReference type="ARBA" id="ARBA00023136"/>
    </source>
</evidence>
<dbReference type="InterPro" id="IPR042228">
    <property type="entry name" value="Dynein_linker_3"/>
</dbReference>
<dbReference type="InterPro" id="IPR035706">
    <property type="entry name" value="AAA_9"/>
</dbReference>
<keyword evidence="11" id="KW-0243">Dynein</keyword>
<dbReference type="InterPro" id="IPR042222">
    <property type="entry name" value="Dynein_2_N"/>
</dbReference>
<evidence type="ECO:0000256" key="18">
    <source>
        <dbReference type="ARBA" id="ARBA00023902"/>
    </source>
</evidence>
<dbReference type="InterPro" id="IPR049400">
    <property type="entry name" value="DYNC2H1_AAA_dom"/>
</dbReference>
<dbReference type="Pfam" id="PF03028">
    <property type="entry name" value="Dynein_heavy"/>
    <property type="match status" value="1"/>
</dbReference>
<dbReference type="OrthoDB" id="419419at2759"/>
<keyword evidence="15" id="KW-0505">Motor protein</keyword>
<keyword evidence="8" id="KW-0547">Nucleotide-binding</keyword>
<evidence type="ECO:0000256" key="8">
    <source>
        <dbReference type="ARBA" id="ARBA00022741"/>
    </source>
</evidence>
<dbReference type="Pfam" id="PF12781">
    <property type="entry name" value="AAA_9"/>
    <property type="match status" value="1"/>
</dbReference>
<dbReference type="FunFam" id="3.40.50.300:FF:000071">
    <property type="entry name" value="Cytoplasmic dynein heavy chain 1"/>
    <property type="match status" value="1"/>
</dbReference>
<organism evidence="21 22">
    <name type="scientific">Stylonychia lemnae</name>
    <name type="common">Ciliate</name>
    <dbReference type="NCBI Taxonomy" id="5949"/>
    <lineage>
        <taxon>Eukaryota</taxon>
        <taxon>Sar</taxon>
        <taxon>Alveolata</taxon>
        <taxon>Ciliophora</taxon>
        <taxon>Intramacronucleata</taxon>
        <taxon>Spirotrichea</taxon>
        <taxon>Stichotrichia</taxon>
        <taxon>Sporadotrichida</taxon>
        <taxon>Oxytrichidae</taxon>
        <taxon>Stylonychinae</taxon>
        <taxon>Stylonychia</taxon>
    </lineage>
</organism>
<dbReference type="FunFam" id="3.20.180.20:FF:000002">
    <property type="entry name" value="Cytoplasmic dynein heavy chain 1"/>
    <property type="match status" value="1"/>
</dbReference>
<dbReference type="GO" id="GO:0008569">
    <property type="term" value="F:minus-end-directed microtubule motor activity"/>
    <property type="evidence" value="ECO:0007669"/>
    <property type="project" value="InterPro"/>
</dbReference>
<dbReference type="GO" id="GO:0051959">
    <property type="term" value="F:dynein light intermediate chain binding"/>
    <property type="evidence" value="ECO:0007669"/>
    <property type="project" value="InterPro"/>
</dbReference>
<dbReference type="GO" id="GO:0005930">
    <property type="term" value="C:axoneme"/>
    <property type="evidence" value="ECO:0007669"/>
    <property type="project" value="UniProtKB-SubCell"/>
</dbReference>
<evidence type="ECO:0000256" key="4">
    <source>
        <dbReference type="ARBA" id="ARBA00022473"/>
    </source>
</evidence>
<dbReference type="Proteomes" id="UP000039865">
    <property type="component" value="Unassembled WGS sequence"/>
</dbReference>
<comment type="subcellular location">
    <subcellularLocation>
        <location evidence="2">Cell projection</location>
        <location evidence="2">Cilium membrane</location>
        <topology evidence="2">Peripheral membrane protein</topology>
        <orientation evidence="2">Cytoplasmic side</orientation>
    </subcellularLocation>
    <subcellularLocation>
        <location evidence="1">Cytoplasm</location>
        <location evidence="1">Cytoskeleton</location>
        <location evidence="1">Cilium axoneme</location>
    </subcellularLocation>
</comment>
<dbReference type="PANTHER" id="PTHR45703:SF22">
    <property type="entry name" value="DYNEIN CYTOPLASMIC 2 HEAVY CHAIN 1"/>
    <property type="match status" value="1"/>
</dbReference>
<dbReference type="InParanoid" id="A0A077ZUU0"/>
<keyword evidence="17" id="KW-0966">Cell projection</keyword>
<evidence type="ECO:0000256" key="3">
    <source>
        <dbReference type="ARBA" id="ARBA00008887"/>
    </source>
</evidence>
<dbReference type="InterPro" id="IPR003593">
    <property type="entry name" value="AAA+_ATPase"/>
</dbReference>
<evidence type="ECO:0000256" key="10">
    <source>
        <dbReference type="ARBA" id="ARBA00022840"/>
    </source>
</evidence>
<dbReference type="InterPro" id="IPR004273">
    <property type="entry name" value="Dynein_heavy_D6_P-loop"/>
</dbReference>
<accession>A0A077ZUU0</accession>
<dbReference type="Pfam" id="PF21264">
    <property type="entry name" value="DYNC2H1_AAA_dom"/>
    <property type="match status" value="1"/>
</dbReference>
<dbReference type="Gene3D" id="1.20.58.1120">
    <property type="match status" value="1"/>
</dbReference>
<dbReference type="Pfam" id="PF18198">
    <property type="entry name" value="AAA_lid_11"/>
    <property type="match status" value="1"/>
</dbReference>
<evidence type="ECO:0000256" key="17">
    <source>
        <dbReference type="ARBA" id="ARBA00023273"/>
    </source>
</evidence>
<dbReference type="EMBL" id="CCKQ01002218">
    <property type="protein sequence ID" value="CDW73304.1"/>
    <property type="molecule type" value="Genomic_DNA"/>
</dbReference>
<dbReference type="FunFam" id="3.40.50.300:FF:000706">
    <property type="entry name" value="Cytoplasmic dynein 2 heavy chain 1"/>
    <property type="match status" value="1"/>
</dbReference>
<sequence>MDNSRDPRCVYIAQTAATLFGAPQLAAQIANAPEVSSFLNEQNMKVLQILTDGQQFKCLANSVANPPDRTLECHFMKVGEQEIQADKIQHQLMVSSIRGSSIQSLYNYINKVYAPILFGEGNDDSNKLNTQLRDLLFSFKAGLQRTLRKGGQNLTHTEYNEEDVRGILTPIDEIEVWQENERENYGSQQNENLRKRSELINQHYSKVSKQFQDMDQMELGAITAFVNQIQDTLDQIWQDPKIYPVYSQTRMEKMFQVIGKQLGSRIELEFQKNDVWQTSFSDVRVKLNECMRICKNYKDRVTELTREFWKGSGMQHQWKGKVYSDMYLENMILRISEIFELRSQHDELIRLLTPEEQKRLNVDQTFNSFRKINSFYTNEYQAQTWTKAKNEYEKILEPMEKEICSKLRKEIFNEKHTPSQLLREFQRWKGLLSKDSIKKELQNERESLLVQLSQEVKKIKEDFEARTGQSLEQIPGMDRPPQTNNVSDVVSSIVWSRQLSSKIQSNQKVAQSLFSDLASISKFDSECKDICSSIKDFEDGLFNKWQQGILKSMQSKDEKHKYQMTGQLMEFDYKAGGLLKVNYSDKLVTLVKDARMLGELGFKISKEIIQVTENAKKYYKEGVTLKQVANFYNSMGTQMIECQKPMMLDKAQAFEYIIKNPKGKRGDDGKSVTWGDPVEIEVYIKQVQIKATELISENRRLRTVHVNIVDMIIELMNIDLLKNKNLWKENLNKIRKIIESVTKQRAPELCKLWLTHLNYQLFKALEHQYQMGLESLNESLPEIQCDLVFRNQTLEFRPTYEELKQRYYKEISNFITTPLRFQGFAGGKTDIFKILPDRNAKHLNTVYLKAEELFQKLSEVSRQYVSWTALGQIDLQAYIEQNFKTVEDWENNFNMLKQKRKELKKLPDSVKVDCINVNLVPFKGGIEDIFKRLSDALVETLQSSIEKDSEVVHRFIKAGLEKLNSNPQSVEEIERMHQDAVQIQVEKDDIVKIFDQCEKKNLMIKQIAGQGMRLGEIESMWREFDARLNAFNDKIEDQKDRLRKEIDSRAKELNSDLEKMFDKWQEKKPKERNDLTRDEAMETSEMMKELRAQWGGLQDRITKIYRDCEHFKKDRPKFTYYDKLKDELQDQEEAWGLFDEFSKELNEFGKEEWLTFRKKGYFAFQDLFLQWTEKLKGKNKDVVVRFLLTEIENFKLAWPLIKLCTGESFEKEHWRRLITMLEMPKDVTFDNMKFKHLLDAVPIMIKRQKEIKDLSDKAQGEVTIREAIRELKVWCDSAEFIVTDYDSNGRRTPLIKEWKEIITQVSDNQSLLMSLKESRFFAGFADQIEQFEKRLGGIDDYLSKLNIIQRKWVYLEPIFMRGALPSEQGRFRRVDEEYRGIMLGIGANPKVVSLCDIPGLKDTLETILTQLEMCQKALNDFLEQKRSIFSRFYFIGDDDLLEILGQAKNPAVIQSHLKKLFAGIHKVEFDKGNQQIISMISSANEYVKLKNPVRITDDVEIWLGELEKAMRVTLNDVLLLTIKSQGLDIMNTPAQICCLSEMISFSDNCAAAVKKGKLANYKQDLQKQLESYTSFDNKGDILLFSKVKGLILDIIHNVDVVEQLLKDHIVSTQNTNDWMWFKQLKYYMDLKENTSKVGMCDAFFDYTYEYQGNAPKLVHTPLTDKCYLTLVLGMKMGYGGNPYGPAGTGKTESVKALGQAFGRQVLVFNCDEGLDYKAMGRIFIGLVKCGAWGCFDEFNRLLEEQLSAISQQIQVIQWAIKEGQSSLELLGRRIEVNKNAGIFVTMNPAGKGYGGRSKLPDNLKQLFRPVAMSVPDNELIAETLLFSEGFKHAKKLSNKIVSLFKLCRQLLSEQQHYDWGLRALKTILNTGGQLIQNELKKGKAIQYEQEALLLIKAIRINTMSKLTYSDSKKYEALQSDMFPGIKSEDIAYDELTAAIKIALEEMKLELIDSQVQKILQFYEATRQRMGVVIVGPSGCGKTTIWRILKLAYEKMNQPLVTHVMNPKSMPRNQLLGLMNHDTREFNDGVLTASARAVVKEPAETICWIVCDGDIDPEWVESLNSVLDDNHLLTLPNGERISFGNNINFIFETNDLRFASPATVSRLGMIFLSDEDVDIQRITKTWLKRQDEKVQNKLQGWMEDIFFKALDFTLQRQEFFVVETTKIGIVKNALSYMNNIQQKGQFTEAVIKGLGGNFQLTLRQTFAQEVFKYANERPADPRNLLLNYFDEKTGAWMTFLEQKSEVRIDDLKNPEQPPIVYTVGVQKDIAMIKPWLDQGDSFILVGPEGCGKNLIISNLIKSMKSTQLAVIHCNSQTSAFHVIQKLNQMCAQSTNSQGRVYRPKECQRLIIYLKDINLPKPDKYDTIQLISFLHQIVCYKGFYDDNLEFVQLERVQIVASMNPSTTIGRHKISTRFTANVRIAYAEYPSSDELLPVYAEFMRTILSHPQFGGGAMANSSKKLATFMIELYTNVKTNFSIDEHRHYLYTPRDITQLIFSLLRYDIREAQGLIEVLIYESSRIFKDRLVDKQSKAKFDQILYNLLRNHLKYNEKLVDTYFISKIATGGERLIPTLPPLGRITKADFIHLIEQQLRAYEREFKEMNVHMFDEILEYIAFTERVLSKPGGCILMAGRAGVGRKTTTQLIAHMLNMNFFSPNISRDYSMKEFKRDLKFVLQQAGIEATKTCLLIEDHQILKSEFLEYLNSLISAGEIPGLYTPEELEPLLAQLGEEMRNQYECRTLFEFFVSRIQKNLSIVISMDHSHPKFLQYCSQNPALYTKCTILWSEGWNKEAMIHVAKNELGDVLNKVNKGKDELLAAAVSINQSCLHLGASPLRFLNFIQNFRITFNKIITSSGGQSKHLQAGLTKLEEAAKTVDELSKKAQNSKILLKQKQEEANVALAQITKSMEQKAERKQEIEALQKKCAEDEEIISKRKLAVEDELKDIQPEVDKAKELVGKLNSQNINEIKAYSMPPDAVADVLQGVLRLMGSDDTSWSAMKKFLGTSGVVQRILNFDARQVTKEIRNKVNKLLNEKPMSFEHSVISGVSRACAPLAAWVKANVKFSEVLLKIEPLSNELNGLLAKLQKSQQRVQECQRQLDELDGSVQILNQNFATKTQEAESLKFDLKKAEDTLFAAQNLLGQLSGENERWRRQIQSLEHELALVPIKSLLSSAYVTYLGGANESIREKTLNEWLQLVRISEFNFRTFLSTESQLLTWKKEGLPADTLSMENAIMILNSVRTPLIIDPAATATEWLKLSLKQSSEGLEILNHQDPKFNTTLELSIRFGKVLIIQEVDGIEALLFPLLRKDLIQQGPRQIVQVGDKAVDYNPNFKLYLCTRDSFVEIPPNAQSLITAVNFTVTKSGLEGQLLSITINFEQPELESRKTQLLEEEERLKIQLAGYEKMLLDELANSEGNILENKALIDSLNKTKQQSTQIEKALEESHNLQLSLDQQRNVYKNFAYIGSNLFMVIGDLIKINNMYQFSLSSFIKLFKRALDTKPQASSTEEKLNYLSNSLIKLVFSEIGRSLFKADRLTYSLHFVKGVYPNLFGKNEWEFFSGTIVASSESHLQLPRWASKDRKEIFSMFSNSFSHLIPNLQIDNDSVWQPFMKSSQPEREFPPAVQQKLTSFQRCIMIQVFRPDRLESAMNNFVKESFGNQTLQPTPFTLSHMAEQESSPGEPILFIISAGSDPSAELQEFAEQYIGRNAYHELAMGGGQNEIAIQTVKQAAQKGEWVCLKNLHLVTPWLPVLEKEFKMLTLHPKFRLWLTSEPHPKFPSILLQSSLKITYETPPGVRNNLQRTFQYVAPAQQQQQDTLQTQILFILSWFHALIQERRTYIPQGWTKYYEFSYGDLKAGEQVLINIRKETQGNGAIQWQKVYGILENAIYGGRIDNDFDLRVLRNYMQQIFKDETLKGTKKLSDMIQVPQSGQTRDFVGVINQVPEQDNPLLFGLPSNIDRSVQRFNSLAVIAQLKSLAAVSAEELRFDKDKWSQLLGPITQLWNTLYKPEEYNQIKITQQQLGSNDPIEAFVYMEMLYVVEILQKVNESVVSIIKVLQGTEMLTPDTEKVATDLLRGDISNSWCTIWDGPANPNAWIRLVNKKAQSLRGWIQRVSQQQLLKNTVNLSDLFHPETFLNALRQRSARLLNYAIDELKLVSSFESGKVNLTTGVQLEGLWLQGCEFDGSRLNEIKDNSGSSSELINLPICYISWIKREDPEPYQSGAVNVPVYHSIDREKLLCTFNVPNQGEDWKRIIGGVALFLNGSE</sequence>
<dbReference type="SMART" id="SM00382">
    <property type="entry name" value="AAA"/>
    <property type="match status" value="4"/>
</dbReference>
<dbReference type="GO" id="GO:0008104">
    <property type="term" value="P:intracellular protein localization"/>
    <property type="evidence" value="ECO:0007669"/>
    <property type="project" value="UniProtKB-ARBA"/>
</dbReference>
<dbReference type="GO" id="GO:0005874">
    <property type="term" value="C:microtubule"/>
    <property type="evidence" value="ECO:0007669"/>
    <property type="project" value="UniProtKB-KW"/>
</dbReference>
<dbReference type="Gene3D" id="3.40.50.300">
    <property type="entry name" value="P-loop containing nucleotide triphosphate hydrolases"/>
    <property type="match status" value="5"/>
</dbReference>
<keyword evidence="7" id="KW-0493">Microtubule</keyword>
<feature type="domain" description="AAA+ ATPase" evidence="20">
    <location>
        <begin position="2277"/>
        <end position="2425"/>
    </location>
</feature>
<keyword evidence="10" id="KW-0067">ATP-binding</keyword>
<dbReference type="Pfam" id="PF18199">
    <property type="entry name" value="Dynein_C"/>
    <property type="match status" value="1"/>
</dbReference>
<keyword evidence="22" id="KW-1185">Reference proteome</keyword>
<keyword evidence="5" id="KW-1003">Cell membrane</keyword>
<keyword evidence="4" id="KW-0217">Developmental protein</keyword>
<name>A0A077ZUU0_STYLE</name>
<dbReference type="FunFam" id="1.10.8.710:FF:000001">
    <property type="entry name" value="Dynein axonemal heavy chain 2"/>
    <property type="match status" value="1"/>
</dbReference>